<dbReference type="AlphaFoldDB" id="A0A8T0SIC7"/>
<dbReference type="InterPro" id="IPR029063">
    <property type="entry name" value="SAM-dependent_MTases_sf"/>
</dbReference>
<dbReference type="Gene3D" id="3.40.50.150">
    <property type="entry name" value="Vaccinia Virus protein VP39"/>
    <property type="match status" value="1"/>
</dbReference>
<accession>A0A8T0SIC7</accession>
<organism evidence="1 2">
    <name type="scientific">Panicum virgatum</name>
    <name type="common">Blackwell switchgrass</name>
    <dbReference type="NCBI Taxonomy" id="38727"/>
    <lineage>
        <taxon>Eukaryota</taxon>
        <taxon>Viridiplantae</taxon>
        <taxon>Streptophyta</taxon>
        <taxon>Embryophyta</taxon>
        <taxon>Tracheophyta</taxon>
        <taxon>Spermatophyta</taxon>
        <taxon>Magnoliopsida</taxon>
        <taxon>Liliopsida</taxon>
        <taxon>Poales</taxon>
        <taxon>Poaceae</taxon>
        <taxon>PACMAD clade</taxon>
        <taxon>Panicoideae</taxon>
        <taxon>Panicodae</taxon>
        <taxon>Paniceae</taxon>
        <taxon>Panicinae</taxon>
        <taxon>Panicum</taxon>
        <taxon>Panicum sect. Hiantes</taxon>
    </lineage>
</organism>
<dbReference type="EMBL" id="CM029045">
    <property type="protein sequence ID" value="KAG2597987.1"/>
    <property type="molecule type" value="Genomic_DNA"/>
</dbReference>
<name>A0A8T0SIC7_PANVG</name>
<sequence length="263" mass="27522">MLFLPCLPFAAKFPIERENQGKMKLVWCPEMASKAYIDGVRALAGHNDLAGSAEVAELVAAMAGGWNAQLVVEAPDVSAQPSNASSLPPATSLALAAAARRTGGRYASVLPEGDSASAVYAGIVGPQEDEDAGAESPTVVAGSDAEEAMARLEGVDLLVIDARRQDEAAVLRAARPGERGMVVVRHGHGRRRGATALAAATSMVAGTRLVRSVYLPIGKGVEVLHVGVGKGPSLHGRGGRRATGRWIRQVNHNTGEEHVFRRQ</sequence>
<proteinExistence type="predicted"/>
<dbReference type="PANTHER" id="PTHR33593:SF2">
    <property type="entry name" value="ANKYRIN REPEAT_KH DOMAIN PROTEIN (DUF1442)"/>
    <property type="match status" value="1"/>
</dbReference>
<protein>
    <submittedName>
        <fullName evidence="1">Uncharacterized protein</fullName>
    </submittedName>
</protein>
<dbReference type="Proteomes" id="UP000823388">
    <property type="component" value="Chromosome 5K"/>
</dbReference>
<reference evidence="1" key="1">
    <citation type="submission" date="2020-05" db="EMBL/GenBank/DDBJ databases">
        <title>WGS assembly of Panicum virgatum.</title>
        <authorList>
            <person name="Lovell J.T."/>
            <person name="Jenkins J."/>
            <person name="Shu S."/>
            <person name="Juenger T.E."/>
            <person name="Schmutz J."/>
        </authorList>
    </citation>
    <scope>NUCLEOTIDE SEQUENCE</scope>
    <source>
        <strain evidence="1">AP13</strain>
    </source>
</reference>
<dbReference type="Pfam" id="PF07279">
    <property type="entry name" value="DUF1442"/>
    <property type="match status" value="1"/>
</dbReference>
<dbReference type="PANTHER" id="PTHR33593">
    <property type="entry name" value="DUF1442 FAMILY PROTEIN"/>
    <property type="match status" value="1"/>
</dbReference>
<keyword evidence="2" id="KW-1185">Reference proteome</keyword>
<gene>
    <name evidence="1" type="ORF">PVAP13_5KG309670</name>
</gene>
<evidence type="ECO:0000313" key="2">
    <source>
        <dbReference type="Proteomes" id="UP000823388"/>
    </source>
</evidence>
<dbReference type="InterPro" id="IPR009902">
    <property type="entry name" value="DUF1442"/>
</dbReference>
<comment type="caution">
    <text evidence="1">The sequence shown here is derived from an EMBL/GenBank/DDBJ whole genome shotgun (WGS) entry which is preliminary data.</text>
</comment>
<evidence type="ECO:0000313" key="1">
    <source>
        <dbReference type="EMBL" id="KAG2597987.1"/>
    </source>
</evidence>
<dbReference type="OrthoDB" id="685237at2759"/>